<dbReference type="GO" id="GO:0000793">
    <property type="term" value="C:condensed chromosome"/>
    <property type="evidence" value="ECO:0007669"/>
    <property type="project" value="TreeGrafter"/>
</dbReference>
<feature type="region of interest" description="Disordered" evidence="2">
    <location>
        <begin position="98"/>
        <end position="144"/>
    </location>
</feature>
<evidence type="ECO:0000313" key="4">
    <source>
        <dbReference type="Proteomes" id="UP000481153"/>
    </source>
</evidence>
<dbReference type="EMBL" id="VJMJ01000311">
    <property type="protein sequence ID" value="KAF0723283.1"/>
    <property type="molecule type" value="Genomic_DNA"/>
</dbReference>
<dbReference type="Gene3D" id="3.40.50.1820">
    <property type="entry name" value="alpha/beta hydrolase"/>
    <property type="match status" value="1"/>
</dbReference>
<dbReference type="PANTHER" id="PTHR43941:SF1">
    <property type="entry name" value="STRUCTURAL MAINTENANCE OF CHROMOSOMES PROTEIN 2"/>
    <property type="match status" value="1"/>
</dbReference>
<dbReference type="PANTHER" id="PTHR43941">
    <property type="entry name" value="STRUCTURAL MAINTENANCE OF CHROMOSOMES PROTEIN 2"/>
    <property type="match status" value="1"/>
</dbReference>
<proteinExistence type="predicted"/>
<evidence type="ECO:0000313" key="3">
    <source>
        <dbReference type="EMBL" id="KAF0723283.1"/>
    </source>
</evidence>
<keyword evidence="4" id="KW-1185">Reference proteome</keyword>
<protein>
    <recommendedName>
        <fullName evidence="5">EF-hand domain-containing protein</fullName>
    </recommendedName>
</protein>
<dbReference type="Proteomes" id="UP000481153">
    <property type="component" value="Unassembled WGS sequence"/>
</dbReference>
<dbReference type="SUPFAM" id="SSF53474">
    <property type="entry name" value="alpha/beta-Hydrolases"/>
    <property type="match status" value="1"/>
</dbReference>
<reference evidence="3 4" key="1">
    <citation type="submission" date="2019-07" db="EMBL/GenBank/DDBJ databases">
        <title>Genomics analysis of Aphanomyces spp. identifies a new class of oomycete effector associated with host adaptation.</title>
        <authorList>
            <person name="Gaulin E."/>
        </authorList>
    </citation>
    <scope>NUCLEOTIDE SEQUENCE [LARGE SCALE GENOMIC DNA]</scope>
    <source>
        <strain evidence="3 4">ATCC 201684</strain>
    </source>
</reference>
<accession>A0A6G0W836</accession>
<feature type="compositionally biased region" description="Basic and acidic residues" evidence="2">
    <location>
        <begin position="122"/>
        <end position="132"/>
    </location>
</feature>
<keyword evidence="1" id="KW-0175">Coiled coil</keyword>
<evidence type="ECO:0000256" key="2">
    <source>
        <dbReference type="SAM" id="MobiDB-lite"/>
    </source>
</evidence>
<dbReference type="PROSITE" id="PS50096">
    <property type="entry name" value="IQ"/>
    <property type="match status" value="2"/>
</dbReference>
<dbReference type="InterPro" id="IPR011992">
    <property type="entry name" value="EF-hand-dom_pair"/>
</dbReference>
<dbReference type="SUPFAM" id="SSF47473">
    <property type="entry name" value="EF-hand"/>
    <property type="match status" value="1"/>
</dbReference>
<feature type="compositionally biased region" description="Basic and acidic residues" evidence="2">
    <location>
        <begin position="721"/>
        <end position="748"/>
    </location>
</feature>
<sequence length="2498" mass="284072">MSQVQQKCAAAASTLRELLLTAAQRGISIEDSFAHFNSHQDGVVDLAQFVLGLRSLGIPLSVEAASVLMRQLSAANNTYLTVQDFQKLCAQLPTTKKKKLAAVGPPPKAKRNKLTPENEDVESPRVSKEERLAQAQGLPQWAHNRSKRALKELRALSKKHKPMILGPHDSLDATTDEDDEVDDTSPQTTPEVIPPLPLDPKPESSQTCPISSQFRTFDTSDGVVFEYALLKAPIDPLEAADDDAAPWTSEALADAQSHVSRQLSTPKSHLALRLIVVLDVFQTIAVVQAMLQPVFQQYSSAKVLVVGHPLSFPMNFVLNNVLLSKYMGELLLHLQSSREWVVQPKYGPGAVPQVLLGFGSGASVATHFSLITAPQHFKLHVLNQALHGVVLFNGFCSTDGLKSALQQLLHGLNAKNETECHEQLLNMLFSESYLNQTSRKTALATFFQHRRRFLNSSARPRLIRLLQGVLKHQDIRPLLRNAKWPLFLVHSSQNKWIPPAQVVDFQEKRQVSTTFDDIFVEKDSRVHISWLKAGHEVVQERPAFFPQFVDQIFTAIQNAIVNYRPEPETTANSTSKAAGEGEYDKNSRLRAIGDDDDTLVLGEANTVNSNEKNPKSNELLPQVREIFNSRGIKGIRQELVDRSVEIPPLGREDQLLWLLHRTLQAEFAALQAEESRKQAKREQEREIEQKKQQQELEKEQKRQRELARQTARFQKEAQAFKAKEEQRLQRQKRAEHERKERSSMELEDQFSRKREVYDAKLLQWQATNEQALVNVEALHEERKEYDEEQAAIQQGLDRAAQRAALQANLWALQRQMETSQVSLRGDVEGYGLECNLDTSSIPAFVHGTQCLMDDLSALAKHKQSTLALQKASLAKQSDIQAKLQDATRMYQTWTRVLQRAEDEKVIAKPDVGGSVRLLPATAQAMRLLREKINEIHQEVSHLNSVDAVANEEVATFDRVLQGLAVMQKRVDTALSTIQSKAKAFIAEANLDLATTREEQQNEVEADAKGLDDTNKLTARLKRIQNELERMQTLDTPFIDTDVYISGTFQRVERQILQKKLQEESQRLEIELKLLDEQAEKAKELRNTLKNQSLVLTEALSSLLQADAQLAHVLSKIQQLGTLPNEHSSGETKLQITKSAYLIDEIRRNPVEKRTAIEKQWIALDIMLNPELYLRLSEHDSQEMRVDPLYKTTLTRADVERLLNLPERIHLALPFLKLPAEIHAHQLLREYSKDDGEDMLNEIDLNFVPKNEVIQDLDTAMRRQLGAVVRQKPLENCSPEEIDWRRCDAVLQSASNSTPDEIQSLPCNLSQQELRKLAVEPSSDHPIWKLLYKYGSLTRPPVQIVDTLADIVAAPDHCILFVDTKTNAKLLQITRSRLRARQSATHAFQVHLDVIHLTISIVFEGKFTSVGYQVGRLAAMLYYMEPNASPQPIGQVKYADVSLNTRESLGRIVIRHAPRQLPVAQGIFHIVVGCPSETIYSIEVDAHVVTPVRDFIKHAKQTALTNQARLPVGRQEIAQYWQSMRLAERKLLLVKQAAAEAMKKAKEAQTTIETLQKSLESTNPPTTESLDRTQVLQKIRETERYFTKQCKRHTIRIQEIRDIQQGLQHLASLHAGLLLERAKLESSLRDFRQHLPDATGRIEGHTAGFKIGYALGADYHVVKTAKMRWRDIAALKGQLRTLITSAQRVRRKYKKDRHALSAKERQWILLDRIRFPDLYLWELEAVQAGDFLQERALTPPGMELTTMEKTLLAWTPDELNRILTVPVNQLRNKELQLRKIMLSYRDTKISGVPEALLASWRTKSPEELKPEQREWVALERILHPELYSNQLQPVIPSPWTKEKLISLIQTPEEQIAMLAPKERQIYDLVWHYDKVFCENTVAPSVIPMTHHPVAHNQQGIKVEVDIDMRCRLVLQELDRAISNPNDMMDSSILHSAPQRFPTKVLRLELEKELDRLLLAQLYEREDAAWKAIASTLDKKGDDAESSDSDLEAQIARQAKAKSTKSTSDKKAKPSFQKQKRAIQDALIPKTIEQEQLELERKQLGPGGCMACKTNPCKWEPYLADRLPSIELRIKVLQDEIERVKRSKEAIVSSTVCLTAVRANNGATAISFRKMDLFLELTNEAKAWEKHIRLRAVDTELHATYNWTESHIQTVALHGFTQMQQTEKVQAALTREQSTLVAQLVTVEVIEDILEYMLEGWHFGERESQRKVQGYVPSIYKDGPLTVHALRSISKLQQDPLICEKAQVEEENALKAKFGTPFESWTPLEVDAQQTSGEKAVQPGSTVSKVLNETEQALKFGLFCLTLMYFRGLSLLQKQKKTWNVKAAASKTAKKENTPTLLQIERSNRQHRQRALETASAVANQALDRKYQREQAKIQAYRNKLHAHHRLAKLENKSSTQIQRVFRGYLGRTASAKWKIRRAELEALQALETAAATTMQRAYRGRLGRLAAEARRIELAEFIAQIRAEEAIVEEEEYWKRNIPQRLRRQFMGFLEHKAS</sequence>
<evidence type="ECO:0000256" key="1">
    <source>
        <dbReference type="SAM" id="Coils"/>
    </source>
</evidence>
<organism evidence="3 4">
    <name type="scientific">Aphanomyces euteiches</name>
    <dbReference type="NCBI Taxonomy" id="100861"/>
    <lineage>
        <taxon>Eukaryota</taxon>
        <taxon>Sar</taxon>
        <taxon>Stramenopiles</taxon>
        <taxon>Oomycota</taxon>
        <taxon>Saprolegniomycetes</taxon>
        <taxon>Saprolegniales</taxon>
        <taxon>Verrucalvaceae</taxon>
        <taxon>Aphanomyces</taxon>
    </lineage>
</organism>
<feature type="compositionally biased region" description="Basic and acidic residues" evidence="2">
    <location>
        <begin position="680"/>
        <end position="707"/>
    </location>
</feature>
<feature type="region of interest" description="Disordered" evidence="2">
    <location>
        <begin position="1976"/>
        <end position="2019"/>
    </location>
</feature>
<name>A0A6G0W836_9STRA</name>
<feature type="region of interest" description="Disordered" evidence="2">
    <location>
        <begin position="163"/>
        <end position="209"/>
    </location>
</feature>
<feature type="compositionally biased region" description="Acidic residues" evidence="2">
    <location>
        <begin position="174"/>
        <end position="183"/>
    </location>
</feature>
<feature type="region of interest" description="Disordered" evidence="2">
    <location>
        <begin position="680"/>
        <end position="748"/>
    </location>
</feature>
<evidence type="ECO:0008006" key="5">
    <source>
        <dbReference type="Google" id="ProtNLM"/>
    </source>
</evidence>
<dbReference type="GO" id="GO:0000785">
    <property type="term" value="C:chromatin"/>
    <property type="evidence" value="ECO:0007669"/>
    <property type="project" value="TreeGrafter"/>
</dbReference>
<dbReference type="GO" id="GO:0000796">
    <property type="term" value="C:condensin complex"/>
    <property type="evidence" value="ECO:0007669"/>
    <property type="project" value="TreeGrafter"/>
</dbReference>
<dbReference type="GO" id="GO:0003682">
    <property type="term" value="F:chromatin binding"/>
    <property type="evidence" value="ECO:0007669"/>
    <property type="project" value="TreeGrafter"/>
</dbReference>
<dbReference type="Gene3D" id="1.10.238.10">
    <property type="entry name" value="EF-hand"/>
    <property type="match status" value="1"/>
</dbReference>
<dbReference type="VEuPathDB" id="FungiDB:AeMF1_011779"/>
<dbReference type="GO" id="GO:0007076">
    <property type="term" value="P:mitotic chromosome condensation"/>
    <property type="evidence" value="ECO:0007669"/>
    <property type="project" value="TreeGrafter"/>
</dbReference>
<gene>
    <name evidence="3" type="ORF">Ae201684_017766</name>
</gene>
<feature type="coiled-coil region" evidence="1">
    <location>
        <begin position="1057"/>
        <end position="1094"/>
    </location>
</feature>
<comment type="caution">
    <text evidence="3">The sequence shown here is derived from an EMBL/GenBank/DDBJ whole genome shotgun (WGS) entry which is preliminary data.</text>
</comment>
<dbReference type="InterPro" id="IPR029058">
    <property type="entry name" value="AB_hydrolase_fold"/>
</dbReference>